<proteinExistence type="predicted"/>
<reference evidence="2" key="1">
    <citation type="submission" date="2022-11" db="UniProtKB">
        <authorList>
            <consortium name="WormBaseParasite"/>
        </authorList>
    </citation>
    <scope>IDENTIFICATION</scope>
</reference>
<name>A0AC35GVY2_9BILA</name>
<protein>
    <submittedName>
        <fullName evidence="2">Uncharacterized protein</fullName>
    </submittedName>
</protein>
<evidence type="ECO:0000313" key="2">
    <source>
        <dbReference type="WBParaSite" id="PS1159_v2.g927.t1"/>
    </source>
</evidence>
<accession>A0AC35GVY2</accession>
<sequence>MKEIENRVQTSVVKKFVIMDDKIDKVIELIDKLEQTTCTELNEIKSLLYQVRNETRASQQTQTMLVASESDEERAEPRIAKSFDLETNLSLDTSRISLNPTILAAELSQPTKAMPNPPTKHGLPSSSASDGETKGVEKSKPSKTMLQKPHRTLDALSVASQSLDQSNESRLDKSSASKPSLLPLTSSETPLSSSMLATEQSQPTKTMLYPSTAHVQASSSTSDTEPKHAAPQKINFSDSKTDVPHEISEKLSSPFALAAEISKSTKTVLKPPIEHEHLSTSVASHGSQSIDAPQFTKRSSGIKPSLLYALKRLHASKATSKPSEPTKTMPQAAAGTAAPVKSIAVTSIKENRHQILNERINESSESSLTVSEHENTNGAPQQKSQEVVADFSICHPEFLDLSESNTSTFIKSSEIAGTQEKLIHDIQNETANEYILPSNPIKKDEYDSVLSSSKPEPYNDLFDFSTLKISATSTPVRKLRPVPLPRSGSKNSSITNINVP</sequence>
<evidence type="ECO:0000313" key="1">
    <source>
        <dbReference type="Proteomes" id="UP000887580"/>
    </source>
</evidence>
<dbReference type="WBParaSite" id="PS1159_v2.g927.t1">
    <property type="protein sequence ID" value="PS1159_v2.g927.t1"/>
    <property type="gene ID" value="PS1159_v2.g927"/>
</dbReference>
<dbReference type="Proteomes" id="UP000887580">
    <property type="component" value="Unplaced"/>
</dbReference>
<organism evidence="1 2">
    <name type="scientific">Panagrolaimus sp. PS1159</name>
    <dbReference type="NCBI Taxonomy" id="55785"/>
    <lineage>
        <taxon>Eukaryota</taxon>
        <taxon>Metazoa</taxon>
        <taxon>Ecdysozoa</taxon>
        <taxon>Nematoda</taxon>
        <taxon>Chromadorea</taxon>
        <taxon>Rhabditida</taxon>
        <taxon>Tylenchina</taxon>
        <taxon>Panagrolaimomorpha</taxon>
        <taxon>Panagrolaimoidea</taxon>
        <taxon>Panagrolaimidae</taxon>
        <taxon>Panagrolaimus</taxon>
    </lineage>
</organism>